<sequence length="262" mass="31558">MFPIDVYSNELFYRTCYVFISLVFTVLVIVNKFEVIILIEIIPFIYLGKKFTVVEITDLIELLWFLIFSVSFLTLWPFIIFHLNQFFKSSWYSYQIHYIKSIFKQFFFISAFSWALNYFGILPNILQLLIELKPTDNNQLGVLLTLDIQLNLLKYIIWVVEFQYLVNFVMLNVAFCLIFSKFFWTLSLKYYLIANYRKIILFCVTFILYLILPPDIIFQILIFILSFLLFESLYFFLCLRVTNQIIEQIYANFKTITKKNSR</sequence>
<feature type="transmembrane region" description="Helical" evidence="1">
    <location>
        <begin position="164"/>
        <end position="184"/>
    </location>
</feature>
<keyword evidence="1" id="KW-1133">Transmembrane helix</keyword>
<feature type="transmembrane region" description="Helical" evidence="1">
    <location>
        <begin position="17"/>
        <end position="47"/>
    </location>
</feature>
<evidence type="ECO:0000256" key="1">
    <source>
        <dbReference type="SAM" id="Phobius"/>
    </source>
</evidence>
<feature type="transmembrane region" description="Helical" evidence="1">
    <location>
        <begin position="196"/>
        <end position="212"/>
    </location>
</feature>
<feature type="transmembrane region" description="Helical" evidence="1">
    <location>
        <begin position="59"/>
        <end position="82"/>
    </location>
</feature>
<feature type="transmembrane region" description="Helical" evidence="1">
    <location>
        <begin position="218"/>
        <end position="239"/>
    </location>
</feature>
<protein>
    <submittedName>
        <fullName evidence="2">SecY-independent transporter protein</fullName>
    </submittedName>
</protein>
<proteinExistence type="predicted"/>
<keyword evidence="1" id="KW-0812">Transmembrane</keyword>
<dbReference type="EMBL" id="MG922863">
    <property type="protein sequence ID" value="AYO27831.1"/>
    <property type="molecule type" value="Genomic_DNA"/>
</dbReference>
<geneLocation type="mitochondrion" evidence="2"/>
<dbReference type="RefSeq" id="YP_009546483.1">
    <property type="nucleotide sequence ID" value="NC_040157.1"/>
</dbReference>
<keyword evidence="1" id="KW-0472">Membrane</keyword>
<feature type="transmembrane region" description="Helical" evidence="1">
    <location>
        <begin position="102"/>
        <end position="119"/>
    </location>
</feature>
<gene>
    <name evidence="2" type="primary">secY</name>
</gene>
<reference evidence="2" key="1">
    <citation type="journal article" date="2019" name="J. Phycol.">
        <title>Phylogenomics and multigene phylogenies decipher two new cryptic marine algae from California, Gelidium gabrielsonii and G. kathyanniae (Gelidiales, Rhodophyta).</title>
        <authorList>
            <person name="Boo G.H."/>
            <person name="Hughey J.R."/>
        </authorList>
    </citation>
    <scope>NUCLEOTIDE SEQUENCE</scope>
    <source>
        <strain evidence="2">Saxicolous in mid-intertidal on shaded rock faces</strain>
    </source>
</reference>
<name>A0A3G2QXQ5_9FLOR</name>
<dbReference type="GeneID" id="38573078"/>
<accession>A0A3G2QXQ5</accession>
<keyword evidence="2" id="KW-0496">Mitochondrion</keyword>
<evidence type="ECO:0000313" key="2">
    <source>
        <dbReference type="EMBL" id="AYO27831.1"/>
    </source>
</evidence>
<dbReference type="AlphaFoldDB" id="A0A3G2QXQ5"/>
<organism evidence="2">
    <name type="scientific">Gelidium kathyanniae</name>
    <dbReference type="NCBI Taxonomy" id="2483893"/>
    <lineage>
        <taxon>Eukaryota</taxon>
        <taxon>Rhodophyta</taxon>
        <taxon>Florideophyceae</taxon>
        <taxon>Rhodymeniophycidae</taxon>
        <taxon>Gelidiales</taxon>
        <taxon>Gelidiaceae</taxon>
        <taxon>Gelidium</taxon>
    </lineage>
</organism>